<dbReference type="PANTHER" id="PTHR22946:SF0">
    <property type="entry name" value="DIENELACTONE HYDROLASE DOMAIN-CONTAINING PROTEIN"/>
    <property type="match status" value="1"/>
</dbReference>
<keyword evidence="2" id="KW-0378">Hydrolase</keyword>
<sequence length="238" mass="26554">MIQTKEITYSNSEESFQGFFAWDDSIQGKRPLVLVSHAYLGKSPFDEEKAIQLAKMGYLGFALDMYGNGRRAASPEEGRILMGELNENRTLLLNRIQLAVQTAKDFELTDSNKIAAIGFCFGGKCVLDLARSGADIKGIATFHGVYDKPNMNHEGNIKSSVLIFHGWDDPLATPQQTIALAKELTERNADWNISAYGHTGHAFTNPQANSPETGMNYNKKTTYRSWRDLTSFLAEIFE</sequence>
<dbReference type="PANTHER" id="PTHR22946">
    <property type="entry name" value="DIENELACTONE HYDROLASE DOMAIN-CONTAINING PROTEIN-RELATED"/>
    <property type="match status" value="1"/>
</dbReference>
<evidence type="ECO:0000313" key="3">
    <source>
        <dbReference type="Proteomes" id="UP000310314"/>
    </source>
</evidence>
<dbReference type="GO" id="GO:0016787">
    <property type="term" value="F:hydrolase activity"/>
    <property type="evidence" value="ECO:0007669"/>
    <property type="project" value="UniProtKB-KW"/>
</dbReference>
<dbReference type="OrthoDB" id="9787933at2"/>
<dbReference type="EMBL" id="VATY01000001">
    <property type="protein sequence ID" value="TMM58344.1"/>
    <property type="molecule type" value="Genomic_DNA"/>
</dbReference>
<proteinExistence type="predicted"/>
<comment type="caution">
    <text evidence="2">The sequence shown here is derived from an EMBL/GenBank/DDBJ whole genome shotgun (WGS) entry which is preliminary data.</text>
</comment>
<dbReference type="Gene3D" id="3.40.50.1820">
    <property type="entry name" value="alpha/beta hydrolase"/>
    <property type="match status" value="1"/>
</dbReference>
<dbReference type="AlphaFoldDB" id="A0A5S3QKI3"/>
<name>A0A5S3QKI3_9FLAO</name>
<accession>A0A5S3QKI3</accession>
<dbReference type="RefSeq" id="WP_138656277.1">
    <property type="nucleotide sequence ID" value="NZ_VATY01000001.1"/>
</dbReference>
<evidence type="ECO:0000259" key="1">
    <source>
        <dbReference type="Pfam" id="PF01738"/>
    </source>
</evidence>
<dbReference type="InterPro" id="IPR029058">
    <property type="entry name" value="AB_hydrolase_fold"/>
</dbReference>
<dbReference type="SUPFAM" id="SSF53474">
    <property type="entry name" value="alpha/beta-Hydrolases"/>
    <property type="match status" value="1"/>
</dbReference>
<reference evidence="2 3" key="1">
    <citation type="submission" date="2019-05" db="EMBL/GenBank/DDBJ databases">
        <authorList>
            <person name="Zhang J.-Y."/>
            <person name="Feg X."/>
            <person name="Du Z.-J."/>
        </authorList>
    </citation>
    <scope>NUCLEOTIDE SEQUENCE [LARGE SCALE GENOMIC DNA]</scope>
    <source>
        <strain evidence="2 3">RZ26</strain>
    </source>
</reference>
<protein>
    <submittedName>
        <fullName evidence="2">Dienelactone hydrolase family protein</fullName>
    </submittedName>
</protein>
<dbReference type="Proteomes" id="UP000310314">
    <property type="component" value="Unassembled WGS sequence"/>
</dbReference>
<dbReference type="InterPro" id="IPR050261">
    <property type="entry name" value="FrsA_esterase"/>
</dbReference>
<evidence type="ECO:0000313" key="2">
    <source>
        <dbReference type="EMBL" id="TMM58344.1"/>
    </source>
</evidence>
<dbReference type="Pfam" id="PF01738">
    <property type="entry name" value="DLH"/>
    <property type="match status" value="1"/>
</dbReference>
<feature type="domain" description="Dienelactone hydrolase" evidence="1">
    <location>
        <begin position="23"/>
        <end position="236"/>
    </location>
</feature>
<organism evidence="2 3">
    <name type="scientific">Maribacter algarum</name>
    <name type="common">ex Zhang et al. 2020</name>
    <dbReference type="NCBI Taxonomy" id="2578118"/>
    <lineage>
        <taxon>Bacteria</taxon>
        <taxon>Pseudomonadati</taxon>
        <taxon>Bacteroidota</taxon>
        <taxon>Flavobacteriia</taxon>
        <taxon>Flavobacteriales</taxon>
        <taxon>Flavobacteriaceae</taxon>
        <taxon>Maribacter</taxon>
    </lineage>
</organism>
<dbReference type="InterPro" id="IPR002925">
    <property type="entry name" value="Dienelactn_hydro"/>
</dbReference>
<gene>
    <name evidence="2" type="ORF">FEE95_02630</name>
</gene>
<keyword evidence="3" id="KW-1185">Reference proteome</keyword>